<sequence length="92" mass="10134">MADIWASYSEVGQLCACSADEARGLIRMRGWPRRRCSDGVTRIKLPADLAQAFIQSAALRLDLDRLADLNVARLRAVTAQPDLGLPVQQRLA</sequence>
<organism evidence="1 2">
    <name type="scientific">Methylorubrum podarium</name>
    <dbReference type="NCBI Taxonomy" id="200476"/>
    <lineage>
        <taxon>Bacteria</taxon>
        <taxon>Pseudomonadati</taxon>
        <taxon>Pseudomonadota</taxon>
        <taxon>Alphaproteobacteria</taxon>
        <taxon>Hyphomicrobiales</taxon>
        <taxon>Methylobacteriaceae</taxon>
        <taxon>Methylorubrum</taxon>
    </lineage>
</organism>
<reference evidence="1 2" key="1">
    <citation type="submission" date="2024-06" db="EMBL/GenBank/DDBJ databases">
        <authorList>
            <person name="Campbell A.G."/>
        </authorList>
    </citation>
    <scope>NUCLEOTIDE SEQUENCE [LARGE SCALE GENOMIC DNA]</scope>
    <source>
        <strain evidence="1 2">EM12</strain>
    </source>
</reference>
<dbReference type="Proteomes" id="UP001480955">
    <property type="component" value="Unassembled WGS sequence"/>
</dbReference>
<comment type="caution">
    <text evidence="1">The sequence shown here is derived from an EMBL/GenBank/DDBJ whole genome shotgun (WGS) entry which is preliminary data.</text>
</comment>
<proteinExistence type="predicted"/>
<name>A0ABV1QU29_9HYPH</name>
<evidence type="ECO:0000313" key="2">
    <source>
        <dbReference type="Proteomes" id="UP001480955"/>
    </source>
</evidence>
<gene>
    <name evidence="1" type="ORF">ABS772_23240</name>
</gene>
<dbReference type="EMBL" id="JBELQE010000122">
    <property type="protein sequence ID" value="MER2252839.1"/>
    <property type="molecule type" value="Genomic_DNA"/>
</dbReference>
<dbReference type="RefSeq" id="WP_350397058.1">
    <property type="nucleotide sequence ID" value="NZ_JBELQE010000122.1"/>
</dbReference>
<accession>A0ABV1QU29</accession>
<protein>
    <submittedName>
        <fullName evidence="1">Uncharacterized protein</fullName>
    </submittedName>
</protein>
<keyword evidence="2" id="KW-1185">Reference proteome</keyword>
<evidence type="ECO:0000313" key="1">
    <source>
        <dbReference type="EMBL" id="MER2252839.1"/>
    </source>
</evidence>